<dbReference type="GO" id="GO:0003677">
    <property type="term" value="F:DNA binding"/>
    <property type="evidence" value="ECO:0007669"/>
    <property type="project" value="UniProtKB-KW"/>
</dbReference>
<comment type="caution">
    <text evidence="4">The sequence shown here is derived from an EMBL/GenBank/DDBJ whole genome shotgun (WGS) entry which is preliminary data.</text>
</comment>
<dbReference type="EMBL" id="RCIY01000120">
    <property type="protein sequence ID" value="TGG74801.1"/>
    <property type="molecule type" value="Genomic_DNA"/>
</dbReference>
<evidence type="ECO:0000256" key="3">
    <source>
        <dbReference type="ARBA" id="ARBA00023163"/>
    </source>
</evidence>
<organism evidence="4 5">
    <name type="scientific">Streptomyces albus</name>
    <dbReference type="NCBI Taxonomy" id="1888"/>
    <lineage>
        <taxon>Bacteria</taxon>
        <taxon>Bacillati</taxon>
        <taxon>Actinomycetota</taxon>
        <taxon>Actinomycetes</taxon>
        <taxon>Kitasatosporales</taxon>
        <taxon>Streptomycetaceae</taxon>
        <taxon>Streptomyces</taxon>
    </lineage>
</organism>
<sequence length="137" mass="14141">MQQAVSRGGVPCDGILDQNALTAHGLDDALRRLARGERLLPEPAVRPGPPAAAPDAAAMRKTTPIGLLTEREQRVLELLADGLSNKQIGLALGVSEHSAKRVVALVLSKLNCPNRTQAVAVALHNGLVGAGSAALHG</sequence>
<dbReference type="SMART" id="SM00421">
    <property type="entry name" value="HTH_LUXR"/>
    <property type="match status" value="1"/>
</dbReference>
<proteinExistence type="predicted"/>
<dbReference type="PROSITE" id="PS50043">
    <property type="entry name" value="HTH_LUXR_2"/>
    <property type="match status" value="1"/>
</dbReference>
<dbReference type="InterPro" id="IPR000792">
    <property type="entry name" value="Tscrpt_reg_LuxR_C"/>
</dbReference>
<dbReference type="SUPFAM" id="SSF46894">
    <property type="entry name" value="C-terminal effector domain of the bipartite response regulators"/>
    <property type="match status" value="1"/>
</dbReference>
<dbReference type="InterPro" id="IPR036388">
    <property type="entry name" value="WH-like_DNA-bd_sf"/>
</dbReference>
<evidence type="ECO:0000256" key="2">
    <source>
        <dbReference type="ARBA" id="ARBA00023125"/>
    </source>
</evidence>
<dbReference type="CDD" id="cd06170">
    <property type="entry name" value="LuxR_C_like"/>
    <property type="match status" value="1"/>
</dbReference>
<accession>A0A6C1CCA0</accession>
<evidence type="ECO:0000313" key="5">
    <source>
        <dbReference type="Proteomes" id="UP000298111"/>
    </source>
</evidence>
<evidence type="ECO:0000313" key="4">
    <source>
        <dbReference type="EMBL" id="TGG74801.1"/>
    </source>
</evidence>
<protein>
    <submittedName>
        <fullName evidence="4">DNA-binding response regulator</fullName>
    </submittedName>
</protein>
<dbReference type="Pfam" id="PF00196">
    <property type="entry name" value="GerE"/>
    <property type="match status" value="1"/>
</dbReference>
<evidence type="ECO:0000256" key="1">
    <source>
        <dbReference type="ARBA" id="ARBA00023015"/>
    </source>
</evidence>
<dbReference type="Proteomes" id="UP000298111">
    <property type="component" value="Unassembled WGS sequence"/>
</dbReference>
<dbReference type="AlphaFoldDB" id="A0A6C1CCA0"/>
<reference evidence="4 5" key="1">
    <citation type="submission" date="2018-10" db="EMBL/GenBank/DDBJ databases">
        <title>Isolation of pseudouridimycin from Streptomyces albus DSM 40763.</title>
        <authorList>
            <person name="Rosenqvist P."/>
            <person name="Metsae-Ketelae M."/>
            <person name="Virta P."/>
        </authorList>
    </citation>
    <scope>NUCLEOTIDE SEQUENCE [LARGE SCALE GENOMIC DNA]</scope>
    <source>
        <strain evidence="4 5">DSM 40763</strain>
    </source>
</reference>
<dbReference type="PANTHER" id="PTHR44688:SF16">
    <property type="entry name" value="DNA-BINDING TRANSCRIPTIONAL ACTIVATOR DEVR_DOSR"/>
    <property type="match status" value="1"/>
</dbReference>
<keyword evidence="2 4" id="KW-0238">DNA-binding</keyword>
<name>A0A6C1CCA0_9ACTN</name>
<dbReference type="InterPro" id="IPR016032">
    <property type="entry name" value="Sig_transdc_resp-reg_C-effctor"/>
</dbReference>
<keyword evidence="1" id="KW-0805">Transcription regulation</keyword>
<dbReference type="PANTHER" id="PTHR44688">
    <property type="entry name" value="DNA-BINDING TRANSCRIPTIONAL ACTIVATOR DEVR_DOSR"/>
    <property type="match status" value="1"/>
</dbReference>
<dbReference type="Gene3D" id="1.10.10.10">
    <property type="entry name" value="Winged helix-like DNA-binding domain superfamily/Winged helix DNA-binding domain"/>
    <property type="match status" value="1"/>
</dbReference>
<keyword evidence="3" id="KW-0804">Transcription</keyword>
<dbReference type="GO" id="GO:0006355">
    <property type="term" value="P:regulation of DNA-templated transcription"/>
    <property type="evidence" value="ECO:0007669"/>
    <property type="project" value="InterPro"/>
</dbReference>
<dbReference type="PRINTS" id="PR00038">
    <property type="entry name" value="HTHLUXR"/>
</dbReference>
<gene>
    <name evidence="4" type="ORF">D8771_33960</name>
</gene>